<dbReference type="GeneID" id="63673739"/>
<keyword evidence="4" id="KW-0479">Metal-binding</keyword>
<evidence type="ECO:0000256" key="9">
    <source>
        <dbReference type="SAM" id="MobiDB-lite"/>
    </source>
</evidence>
<dbReference type="InterPro" id="IPR036237">
    <property type="entry name" value="Xyl_isomerase-like_sf"/>
</dbReference>
<dbReference type="GO" id="GO:0003677">
    <property type="term" value="F:DNA binding"/>
    <property type="evidence" value="ECO:0007669"/>
    <property type="project" value="InterPro"/>
</dbReference>
<name>A0A0C2EUX8_9PEZI</name>
<comment type="cofactor">
    <cofactor evidence="1">
        <name>Zn(2+)</name>
        <dbReference type="ChEBI" id="CHEBI:29105"/>
    </cofactor>
</comment>
<dbReference type="Pfam" id="PF01261">
    <property type="entry name" value="AP_endonuc_2"/>
    <property type="match status" value="1"/>
</dbReference>
<evidence type="ECO:0000256" key="3">
    <source>
        <dbReference type="ARBA" id="ARBA00021759"/>
    </source>
</evidence>
<evidence type="ECO:0000313" key="11">
    <source>
        <dbReference type="EMBL" id="KIH90374.1"/>
    </source>
</evidence>
<keyword evidence="6" id="KW-0378">Hydrolase</keyword>
<dbReference type="HOGENOM" id="CLU_025885_1_3_1"/>
<dbReference type="PANTHER" id="PTHR21445">
    <property type="entry name" value="ENDONUCLEASE IV ENDODEOXYRIBONUCLEASE IV"/>
    <property type="match status" value="1"/>
</dbReference>
<keyword evidence="12" id="KW-1185">Reference proteome</keyword>
<reference evidence="11 12" key="1">
    <citation type="journal article" date="2014" name="BMC Genomics">
        <title>Comparative genomics of the major fungal agents of human and animal Sporotrichosis: Sporothrix schenckii and Sporothrix brasiliensis.</title>
        <authorList>
            <person name="Teixeira M.M."/>
            <person name="de Almeida L.G."/>
            <person name="Kubitschek-Barreira P."/>
            <person name="Alves F.L."/>
            <person name="Kioshima E.S."/>
            <person name="Abadio A.K."/>
            <person name="Fernandes L."/>
            <person name="Derengowski L.S."/>
            <person name="Ferreira K.S."/>
            <person name="Souza R.C."/>
            <person name="Ruiz J.C."/>
            <person name="de Andrade N.C."/>
            <person name="Paes H.C."/>
            <person name="Nicola A.M."/>
            <person name="Albuquerque P."/>
            <person name="Gerber A.L."/>
            <person name="Martins V.P."/>
            <person name="Peconick L.D."/>
            <person name="Neto A.V."/>
            <person name="Chaucanez C.B."/>
            <person name="Silva P.A."/>
            <person name="Cunha O.L."/>
            <person name="de Oliveira F.F."/>
            <person name="dos Santos T.C."/>
            <person name="Barros A.L."/>
            <person name="Soares M.A."/>
            <person name="de Oliveira L.M."/>
            <person name="Marini M.M."/>
            <person name="Villalobos-Duno H."/>
            <person name="Cunha M.M."/>
            <person name="de Hoog S."/>
            <person name="da Silveira J.F."/>
            <person name="Henrissat B."/>
            <person name="Nino-Vega G.A."/>
            <person name="Cisalpino P.S."/>
            <person name="Mora-Montes H.M."/>
            <person name="Almeida S.R."/>
            <person name="Stajich J.E."/>
            <person name="Lopes-Bezerra L.M."/>
            <person name="Vasconcelos A.T."/>
            <person name="Felipe M.S."/>
        </authorList>
    </citation>
    <scope>NUCLEOTIDE SEQUENCE [LARGE SCALE GENOMIC DNA]</scope>
    <source>
        <strain evidence="11 12">5110</strain>
    </source>
</reference>
<evidence type="ECO:0000256" key="5">
    <source>
        <dbReference type="ARBA" id="ARBA00022763"/>
    </source>
</evidence>
<comment type="similarity">
    <text evidence="2">Belongs to the AP endonuclease 2 family.</text>
</comment>
<evidence type="ECO:0000256" key="4">
    <source>
        <dbReference type="ARBA" id="ARBA00022723"/>
    </source>
</evidence>
<proteinExistence type="inferred from homology"/>
<dbReference type="NCBIfam" id="TIGR00587">
    <property type="entry name" value="nfo"/>
    <property type="match status" value="1"/>
</dbReference>
<evidence type="ECO:0000256" key="2">
    <source>
        <dbReference type="ARBA" id="ARBA00005340"/>
    </source>
</evidence>
<dbReference type="SUPFAM" id="SSF51658">
    <property type="entry name" value="Xylose isomerase-like"/>
    <property type="match status" value="1"/>
</dbReference>
<evidence type="ECO:0000259" key="10">
    <source>
        <dbReference type="Pfam" id="PF01261"/>
    </source>
</evidence>
<evidence type="ECO:0000313" key="12">
    <source>
        <dbReference type="Proteomes" id="UP000031575"/>
    </source>
</evidence>
<dbReference type="Proteomes" id="UP000031575">
    <property type="component" value="Unassembled WGS sequence"/>
</dbReference>
<feature type="region of interest" description="Disordered" evidence="9">
    <location>
        <begin position="509"/>
        <end position="537"/>
    </location>
</feature>
<feature type="domain" description="Xylose isomerase-like TIM barrel" evidence="10">
    <location>
        <begin position="222"/>
        <end position="492"/>
    </location>
</feature>
<dbReference type="InterPro" id="IPR001719">
    <property type="entry name" value="AP_endonuc_2"/>
</dbReference>
<dbReference type="Gene3D" id="3.20.20.150">
    <property type="entry name" value="Divalent-metal-dependent TIM barrel enzymes"/>
    <property type="match status" value="1"/>
</dbReference>
<protein>
    <recommendedName>
        <fullName evidence="3">Apurinic-apyrimidinic endonuclease 1</fullName>
    </recommendedName>
</protein>
<dbReference type="GO" id="GO:0005739">
    <property type="term" value="C:mitochondrion"/>
    <property type="evidence" value="ECO:0007669"/>
    <property type="project" value="TreeGrafter"/>
</dbReference>
<dbReference type="HAMAP" id="MF_00152">
    <property type="entry name" value="Nfo"/>
    <property type="match status" value="1"/>
</dbReference>
<dbReference type="EMBL" id="AWTV01000008">
    <property type="protein sequence ID" value="KIH90374.1"/>
    <property type="molecule type" value="Genomic_DNA"/>
</dbReference>
<dbReference type="PROSITE" id="PS00731">
    <property type="entry name" value="AP_NUCLEASE_F2_3"/>
    <property type="match status" value="1"/>
</dbReference>
<feature type="region of interest" description="Disordered" evidence="9">
    <location>
        <begin position="122"/>
        <end position="145"/>
    </location>
</feature>
<accession>A0A0C2EUX8</accession>
<evidence type="ECO:0000256" key="8">
    <source>
        <dbReference type="ARBA" id="ARBA00023204"/>
    </source>
</evidence>
<dbReference type="FunFam" id="3.20.20.150:FF:000001">
    <property type="entry name" value="Probable endonuclease 4"/>
    <property type="match status" value="1"/>
</dbReference>
<evidence type="ECO:0000256" key="7">
    <source>
        <dbReference type="ARBA" id="ARBA00022833"/>
    </source>
</evidence>
<dbReference type="GO" id="GO:0008081">
    <property type="term" value="F:phosphoric diester hydrolase activity"/>
    <property type="evidence" value="ECO:0007669"/>
    <property type="project" value="TreeGrafter"/>
</dbReference>
<keyword evidence="8" id="KW-0234">DNA repair</keyword>
<keyword evidence="11" id="KW-0255">Endonuclease</keyword>
<dbReference type="PROSITE" id="PS00730">
    <property type="entry name" value="AP_NUCLEASE_F2_2"/>
    <property type="match status" value="1"/>
</dbReference>
<evidence type="ECO:0000256" key="6">
    <source>
        <dbReference type="ARBA" id="ARBA00022801"/>
    </source>
</evidence>
<dbReference type="PROSITE" id="PS51432">
    <property type="entry name" value="AP_NUCLEASE_F2_4"/>
    <property type="match status" value="1"/>
</dbReference>
<dbReference type="GO" id="GO:0008270">
    <property type="term" value="F:zinc ion binding"/>
    <property type="evidence" value="ECO:0007669"/>
    <property type="project" value="InterPro"/>
</dbReference>
<keyword evidence="11" id="KW-0540">Nuclease</keyword>
<dbReference type="PANTHER" id="PTHR21445:SF0">
    <property type="entry name" value="APURINIC-APYRIMIDINIC ENDONUCLEASE"/>
    <property type="match status" value="1"/>
</dbReference>
<organism evidence="11 12">
    <name type="scientific">Sporothrix brasiliensis 5110</name>
    <dbReference type="NCBI Taxonomy" id="1398154"/>
    <lineage>
        <taxon>Eukaryota</taxon>
        <taxon>Fungi</taxon>
        <taxon>Dikarya</taxon>
        <taxon>Ascomycota</taxon>
        <taxon>Pezizomycotina</taxon>
        <taxon>Sordariomycetes</taxon>
        <taxon>Sordariomycetidae</taxon>
        <taxon>Ophiostomatales</taxon>
        <taxon>Ophiostomataceae</taxon>
        <taxon>Sporothrix</taxon>
    </lineage>
</organism>
<dbReference type="GO" id="GO:0005634">
    <property type="term" value="C:nucleus"/>
    <property type="evidence" value="ECO:0007669"/>
    <property type="project" value="TreeGrafter"/>
</dbReference>
<comment type="caution">
    <text evidence="11">The sequence shown here is derived from an EMBL/GenBank/DDBJ whole genome shotgun (WGS) entry which is preliminary data.</text>
</comment>
<dbReference type="OrthoDB" id="7663182at2759"/>
<keyword evidence="5" id="KW-0227">DNA damage</keyword>
<gene>
    <name evidence="11" type="ORF">SPBR_00499</name>
</gene>
<evidence type="ECO:0000256" key="1">
    <source>
        <dbReference type="ARBA" id="ARBA00001947"/>
    </source>
</evidence>
<dbReference type="RefSeq" id="XP_040618384.1">
    <property type="nucleotide sequence ID" value="XM_040758818.1"/>
</dbReference>
<dbReference type="InterPro" id="IPR013022">
    <property type="entry name" value="Xyl_isomerase-like_TIM-brl"/>
</dbReference>
<dbReference type="NCBIfam" id="NF002199">
    <property type="entry name" value="PRK01060.1-4"/>
    <property type="match status" value="1"/>
</dbReference>
<dbReference type="CDD" id="cd00019">
    <property type="entry name" value="AP2Ec"/>
    <property type="match status" value="1"/>
</dbReference>
<dbReference type="GO" id="GO:0006284">
    <property type="term" value="P:base-excision repair"/>
    <property type="evidence" value="ECO:0007669"/>
    <property type="project" value="TreeGrafter"/>
</dbReference>
<dbReference type="GO" id="GO:0003906">
    <property type="term" value="F:DNA-(apurinic or apyrimidinic site) endonuclease activity"/>
    <property type="evidence" value="ECO:0007669"/>
    <property type="project" value="TreeGrafter"/>
</dbReference>
<sequence>MSLPLRQSPRKAKTASTGAAAAWNTLLSGGRKKQTISTTTVVAADTQPSNMASRGRGRPPKSAAAAVTEITTETANTTKTTKTAKVTTTRVKEEEVSPAKVSKVSKTASAVKTAALKLATKASTASLKRKAKDEPEDEDDSHGPEVRAAIKAEEDVSMKANVEDVKGAAAAKTSKATKRAKTADDAPLAERTDVATLKKAMYIGAHISSAGGVQNAVPNSVRVGGNAFALFLKSQRKWQNPALADDTRDAFHAACAEHGYDAARHCLPHGSYLVNLAQPDPAKADQAYTNFVDDLRRCDALGIRLYNFHPGAAVAGSGTREAALGRIAAALNRAHADTAPSKVVTVIENMAGGGTTVGDRFEDLAAIIAQIDDKTRVGVCIDTCHAFAAGYDLRTPDAFDKVVADFDRIVGLQYLRAFHVNDSKAPLASRRDLHANIGTGFLGLRAFHSLVNNDAFAGLPMVLETPIDRVGANGKEFEDHQVWADEIKLLESLIGMDADTDEFRAKEKALQAEGAKERKRVQEQVDKKSVKDAKKKK</sequence>
<dbReference type="InterPro" id="IPR018246">
    <property type="entry name" value="AP_endonuc_F2_Zn_BS"/>
</dbReference>
<dbReference type="SMART" id="SM00518">
    <property type="entry name" value="AP2Ec"/>
    <property type="match status" value="1"/>
</dbReference>
<keyword evidence="7" id="KW-0862">Zinc</keyword>
<dbReference type="VEuPathDB" id="FungiDB:SPBR_00499"/>
<dbReference type="AlphaFoldDB" id="A0A0C2EUX8"/>